<evidence type="ECO:0000256" key="2">
    <source>
        <dbReference type="SAM" id="Phobius"/>
    </source>
</evidence>
<keyword evidence="2" id="KW-0812">Transmembrane</keyword>
<protein>
    <submittedName>
        <fullName evidence="4">AP endonuclease 1 protein</fullName>
        <ecNumber evidence="4">4.2.99.18</ecNumber>
    </submittedName>
</protein>
<feature type="transmembrane region" description="Helical" evidence="2">
    <location>
        <begin position="46"/>
        <end position="63"/>
    </location>
</feature>
<keyword evidence="2" id="KW-0472">Membrane</keyword>
<feature type="transmembrane region" description="Helical" evidence="2">
    <location>
        <begin position="70"/>
        <end position="89"/>
    </location>
</feature>
<dbReference type="eggNOG" id="COG3021">
    <property type="taxonomic scope" value="Bacteria"/>
</dbReference>
<dbReference type="Pfam" id="PF03372">
    <property type="entry name" value="Exo_endo_phos"/>
    <property type="match status" value="1"/>
</dbReference>
<dbReference type="Gene3D" id="3.60.10.10">
    <property type="entry name" value="Endonuclease/exonuclease/phosphatase"/>
    <property type="match status" value="1"/>
</dbReference>
<dbReference type="STRING" id="1033802.SSPSH_001477"/>
<gene>
    <name evidence="4" type="ORF">SSPSH_001477</name>
</gene>
<evidence type="ECO:0000313" key="4">
    <source>
        <dbReference type="EMBL" id="ERJ19409.1"/>
    </source>
</evidence>
<dbReference type="InterPro" id="IPR036691">
    <property type="entry name" value="Endo/exonu/phosph_ase_sf"/>
</dbReference>
<feature type="domain" description="Endonuclease/exonuclease/phosphatase" evidence="3">
    <location>
        <begin position="110"/>
        <end position="314"/>
    </location>
</feature>
<sequence>MKYYRILAFGLIAAAGLGLAFANLLSLISSDIWWIRITDFPRLQSASALAILVACTACFLGRYRRASMALIALMLATLIYHAVVLLPYMPLHGTLTHAACTPEKRFTVMVANVRFHNDPNGRLIEQVRRYKPDVFVVLEVNDAWVNALSPLERSMPYTITHTTGSYFGIALYSRLPLHSSEVRYLAGQDTPQIVTEVELPTGERIDFLGIHPRPPHPSQSALGRDAVLLKAGLLLNDSDRPGVIAGDLNATPWERAVNQMREIGRLVDPRQGYGFLPTYDAQSWWMRWPLDHVFYEAGFDAIELIRGDDFGSDHFPYVARLCRVDQRDSENRDKPDDDTMRAARATIERARAQAGSASAG</sequence>
<dbReference type="EMBL" id="AFNV02000009">
    <property type="protein sequence ID" value="ERJ19409.1"/>
    <property type="molecule type" value="Genomic_DNA"/>
</dbReference>
<keyword evidence="4" id="KW-0540">Nuclease</keyword>
<dbReference type="AlphaFoldDB" id="F7QD72"/>
<dbReference type="EC" id="4.2.99.18" evidence="4"/>
<evidence type="ECO:0000313" key="5">
    <source>
        <dbReference type="Proteomes" id="UP000006242"/>
    </source>
</evidence>
<name>F7QD72_9GAMM</name>
<feature type="region of interest" description="Disordered" evidence="1">
    <location>
        <begin position="327"/>
        <end position="360"/>
    </location>
</feature>
<dbReference type="Proteomes" id="UP000006242">
    <property type="component" value="Unassembled WGS sequence"/>
</dbReference>
<keyword evidence="4" id="KW-0456">Lyase</keyword>
<dbReference type="GO" id="GO:0140078">
    <property type="term" value="F:class I DNA-(apurinic or apyrimidinic site) endonuclease activity"/>
    <property type="evidence" value="ECO:0007669"/>
    <property type="project" value="UniProtKB-EC"/>
</dbReference>
<evidence type="ECO:0000259" key="3">
    <source>
        <dbReference type="Pfam" id="PF03372"/>
    </source>
</evidence>
<proteinExistence type="predicted"/>
<reference evidence="4 5" key="2">
    <citation type="journal article" date="2013" name="PLoS ONE">
        <title>INDIGO - INtegrated Data Warehouse of MIcrobial GenOmes with Examples from the Red Sea Extremophiles.</title>
        <authorList>
            <person name="Alam I."/>
            <person name="Antunes A."/>
            <person name="Kamau A.A."/>
            <person name="Ba Alawi W."/>
            <person name="Kalkatawi M."/>
            <person name="Stingl U."/>
            <person name="Bajic V.B."/>
        </authorList>
    </citation>
    <scope>NUCLEOTIDE SEQUENCE [LARGE SCALE GENOMIC DNA]</scope>
    <source>
        <strain evidence="4 5">E1L3A</strain>
    </source>
</reference>
<organism evidence="4 5">
    <name type="scientific">Salinisphaera shabanensis E1L3A</name>
    <dbReference type="NCBI Taxonomy" id="1033802"/>
    <lineage>
        <taxon>Bacteria</taxon>
        <taxon>Pseudomonadati</taxon>
        <taxon>Pseudomonadota</taxon>
        <taxon>Gammaproteobacteria</taxon>
        <taxon>Salinisphaerales</taxon>
        <taxon>Salinisphaeraceae</taxon>
        <taxon>Salinisphaera</taxon>
    </lineage>
</organism>
<reference evidence="4 5" key="1">
    <citation type="journal article" date="2011" name="J. Bacteriol.">
        <title>Genome sequence of Salinisphaera shabanensis, a gammaproteobacterium from the harsh, variable environment of the brine-seawater interface of the Shaban Deep in the Red Sea.</title>
        <authorList>
            <person name="Antunes A."/>
            <person name="Alam I."/>
            <person name="Bajic V.B."/>
            <person name="Stingl U."/>
        </authorList>
    </citation>
    <scope>NUCLEOTIDE SEQUENCE [LARGE SCALE GENOMIC DNA]</scope>
    <source>
        <strain evidence="4 5">E1L3A</strain>
    </source>
</reference>
<keyword evidence="5" id="KW-1185">Reference proteome</keyword>
<feature type="compositionally biased region" description="Basic and acidic residues" evidence="1">
    <location>
        <begin position="327"/>
        <end position="351"/>
    </location>
</feature>
<keyword evidence="2" id="KW-1133">Transmembrane helix</keyword>
<dbReference type="InterPro" id="IPR005135">
    <property type="entry name" value="Endo/exonuclease/phosphatase"/>
</dbReference>
<keyword evidence="4" id="KW-0378">Hydrolase</keyword>
<dbReference type="RefSeq" id="WP_006915200.1">
    <property type="nucleotide sequence ID" value="NZ_AFNV02000009.1"/>
</dbReference>
<comment type="caution">
    <text evidence="4">The sequence shown here is derived from an EMBL/GenBank/DDBJ whole genome shotgun (WGS) entry which is preliminary data.</text>
</comment>
<dbReference type="SUPFAM" id="SSF56219">
    <property type="entry name" value="DNase I-like"/>
    <property type="match status" value="1"/>
</dbReference>
<evidence type="ECO:0000256" key="1">
    <source>
        <dbReference type="SAM" id="MobiDB-lite"/>
    </source>
</evidence>
<keyword evidence="4" id="KW-0255">Endonuclease</keyword>
<dbReference type="OrthoDB" id="9796594at2"/>
<accession>F7QD72</accession>